<comment type="subcellular location">
    <subcellularLocation>
        <location evidence="1">Cell membrane</location>
        <topology evidence="1">Multi-pass membrane protein</topology>
    </subcellularLocation>
</comment>
<evidence type="ECO:0000256" key="1">
    <source>
        <dbReference type="ARBA" id="ARBA00004651"/>
    </source>
</evidence>
<dbReference type="FunFam" id="1.10.3470.10:FF:000001">
    <property type="entry name" value="Vitamin B12 ABC transporter permease BtuC"/>
    <property type="match status" value="1"/>
</dbReference>
<proteinExistence type="inferred from homology"/>
<feature type="transmembrane region" description="Helical" evidence="8">
    <location>
        <begin position="322"/>
        <end position="340"/>
    </location>
</feature>
<evidence type="ECO:0000313" key="10">
    <source>
        <dbReference type="Proteomes" id="UP000199065"/>
    </source>
</evidence>
<evidence type="ECO:0000256" key="4">
    <source>
        <dbReference type="ARBA" id="ARBA00022475"/>
    </source>
</evidence>
<dbReference type="GO" id="GO:0022857">
    <property type="term" value="F:transmembrane transporter activity"/>
    <property type="evidence" value="ECO:0007669"/>
    <property type="project" value="InterPro"/>
</dbReference>
<protein>
    <submittedName>
        <fullName evidence="9">Iron complex transport system permease protein</fullName>
    </submittedName>
</protein>
<evidence type="ECO:0000256" key="3">
    <source>
        <dbReference type="ARBA" id="ARBA00022448"/>
    </source>
</evidence>
<dbReference type="EMBL" id="FOPJ01000005">
    <property type="protein sequence ID" value="SFG50638.1"/>
    <property type="molecule type" value="Genomic_DNA"/>
</dbReference>
<dbReference type="Gene3D" id="1.10.3470.10">
    <property type="entry name" value="ABC transporter involved in vitamin B12 uptake, BtuC"/>
    <property type="match status" value="1"/>
</dbReference>
<name>A0A1I2SCT8_9CORY</name>
<dbReference type="InterPro" id="IPR037294">
    <property type="entry name" value="ABC_BtuC-like"/>
</dbReference>
<dbReference type="RefSeq" id="WP_092285210.1">
    <property type="nucleotide sequence ID" value="NZ_FOPJ01000005.1"/>
</dbReference>
<feature type="transmembrane region" description="Helical" evidence="8">
    <location>
        <begin position="161"/>
        <end position="185"/>
    </location>
</feature>
<dbReference type="InterPro" id="IPR000522">
    <property type="entry name" value="ABC_transptr_permease_BtuC"/>
</dbReference>
<feature type="transmembrane region" description="Helical" evidence="8">
    <location>
        <begin position="77"/>
        <end position="94"/>
    </location>
</feature>
<feature type="transmembrane region" description="Helical" evidence="8">
    <location>
        <begin position="15"/>
        <end position="35"/>
    </location>
</feature>
<accession>A0A1I2SCT8</accession>
<keyword evidence="6 8" id="KW-1133">Transmembrane helix</keyword>
<feature type="transmembrane region" description="Helical" evidence="8">
    <location>
        <begin position="252"/>
        <end position="282"/>
    </location>
</feature>
<dbReference type="PANTHER" id="PTHR30472:SF1">
    <property type="entry name" value="FE(3+) DICITRATE TRANSPORT SYSTEM PERMEASE PROTEIN FECC-RELATED"/>
    <property type="match status" value="1"/>
</dbReference>
<evidence type="ECO:0000256" key="2">
    <source>
        <dbReference type="ARBA" id="ARBA00007935"/>
    </source>
</evidence>
<keyword evidence="5 8" id="KW-0812">Transmembrane</keyword>
<comment type="similarity">
    <text evidence="2">Belongs to the binding-protein-dependent transport system permease family. FecCD subfamily.</text>
</comment>
<feature type="transmembrane region" description="Helical" evidence="8">
    <location>
        <begin position="206"/>
        <end position="225"/>
    </location>
</feature>
<sequence length="348" mass="35314">MENLTAPTRPGTRRFLGVCLLAAGVILAGIASLALGARFMSLSDLITAIRPAWEALHTRTTGGSDGEVIAMLRVPRTVISLCAGAALGVSGALIQGHTRNPLADPGILGVTSGAAFAVVFGFTFLSVESTSATAIAAFIGALAAAAAVFGIAAMGRGSVNPLSLILAGAALSALLGSMTTALVLADARTMDRIRFWTVGSVARATLDTAWVLGPIMLIFVAIALSTGPTLNALALGEESASGLGVNVTRARIIGLVLISLLAGTATAAAGPIAFVGLVVPHIARTFTGPDNRWILPLSALAGALMLTIADVLGRIILSSGELEVGIVLAFIGGPFFIAFVRRKRLLSL</sequence>
<keyword evidence="10" id="KW-1185">Reference proteome</keyword>
<organism evidence="9 10">
    <name type="scientific">Corynebacterium spheniscorum</name>
    <dbReference type="NCBI Taxonomy" id="185761"/>
    <lineage>
        <taxon>Bacteria</taxon>
        <taxon>Bacillati</taxon>
        <taxon>Actinomycetota</taxon>
        <taxon>Actinomycetes</taxon>
        <taxon>Mycobacteriales</taxon>
        <taxon>Corynebacteriaceae</taxon>
        <taxon>Corynebacterium</taxon>
    </lineage>
</organism>
<dbReference type="OrthoDB" id="9782305at2"/>
<dbReference type="GO" id="GO:0005886">
    <property type="term" value="C:plasma membrane"/>
    <property type="evidence" value="ECO:0007669"/>
    <property type="project" value="UniProtKB-SubCell"/>
</dbReference>
<keyword evidence="7 8" id="KW-0472">Membrane</keyword>
<dbReference type="CDD" id="cd06550">
    <property type="entry name" value="TM_ABC_iron-siderophores_like"/>
    <property type="match status" value="1"/>
</dbReference>
<reference evidence="9 10" key="1">
    <citation type="submission" date="2016-10" db="EMBL/GenBank/DDBJ databases">
        <authorList>
            <person name="de Groot N.N."/>
        </authorList>
    </citation>
    <scope>NUCLEOTIDE SEQUENCE [LARGE SCALE GENOMIC DNA]</scope>
    <source>
        <strain>J11</strain>
        <strain evidence="10">PG 39</strain>
    </source>
</reference>
<dbReference type="Pfam" id="PF01032">
    <property type="entry name" value="FecCD"/>
    <property type="match status" value="1"/>
</dbReference>
<evidence type="ECO:0000256" key="7">
    <source>
        <dbReference type="ARBA" id="ARBA00023136"/>
    </source>
</evidence>
<dbReference type="Proteomes" id="UP000199065">
    <property type="component" value="Unassembled WGS sequence"/>
</dbReference>
<gene>
    <name evidence="9" type="ORF">SAMN05660282_01084</name>
</gene>
<dbReference type="GO" id="GO:0033214">
    <property type="term" value="P:siderophore-iron import into cell"/>
    <property type="evidence" value="ECO:0007669"/>
    <property type="project" value="TreeGrafter"/>
</dbReference>
<evidence type="ECO:0000256" key="6">
    <source>
        <dbReference type="ARBA" id="ARBA00022989"/>
    </source>
</evidence>
<dbReference type="STRING" id="185761.SAMN05660282_01084"/>
<evidence type="ECO:0000313" key="9">
    <source>
        <dbReference type="EMBL" id="SFG50638.1"/>
    </source>
</evidence>
<keyword evidence="4" id="KW-1003">Cell membrane</keyword>
<feature type="transmembrane region" description="Helical" evidence="8">
    <location>
        <begin position="294"/>
        <end position="316"/>
    </location>
</feature>
<dbReference type="PANTHER" id="PTHR30472">
    <property type="entry name" value="FERRIC ENTEROBACTIN TRANSPORT SYSTEM PERMEASE PROTEIN"/>
    <property type="match status" value="1"/>
</dbReference>
<dbReference type="AlphaFoldDB" id="A0A1I2SCT8"/>
<feature type="transmembrane region" description="Helical" evidence="8">
    <location>
        <begin position="134"/>
        <end position="155"/>
    </location>
</feature>
<feature type="transmembrane region" description="Helical" evidence="8">
    <location>
        <begin position="106"/>
        <end position="127"/>
    </location>
</feature>
<evidence type="ECO:0000256" key="8">
    <source>
        <dbReference type="SAM" id="Phobius"/>
    </source>
</evidence>
<evidence type="ECO:0000256" key="5">
    <source>
        <dbReference type="ARBA" id="ARBA00022692"/>
    </source>
</evidence>
<dbReference type="SUPFAM" id="SSF81345">
    <property type="entry name" value="ABC transporter involved in vitamin B12 uptake, BtuC"/>
    <property type="match status" value="1"/>
</dbReference>
<keyword evidence="3" id="KW-0813">Transport</keyword>